<keyword evidence="5 7" id="KW-0326">Glycosidase</keyword>
<dbReference type="InterPro" id="IPR006311">
    <property type="entry name" value="TAT_signal"/>
</dbReference>
<dbReference type="InterPro" id="IPR006104">
    <property type="entry name" value="Glyco_hydro_2_N"/>
</dbReference>
<dbReference type="EMBL" id="SDPT01000001">
    <property type="protein sequence ID" value="RXZ35345.1"/>
    <property type="molecule type" value="Genomic_DNA"/>
</dbReference>
<dbReference type="InterPro" id="IPR004199">
    <property type="entry name" value="B-gal_small/dom_5"/>
</dbReference>
<evidence type="ECO:0000313" key="9">
    <source>
        <dbReference type="EMBL" id="RXZ35345.1"/>
    </source>
</evidence>
<comment type="similarity">
    <text evidence="2 7">Belongs to the glycosyl hydrolase 2 family.</text>
</comment>
<dbReference type="InterPro" id="IPR032312">
    <property type="entry name" value="LacZ_4"/>
</dbReference>
<dbReference type="InterPro" id="IPR008979">
    <property type="entry name" value="Galactose-bd-like_sf"/>
</dbReference>
<evidence type="ECO:0000256" key="2">
    <source>
        <dbReference type="ARBA" id="ARBA00007401"/>
    </source>
</evidence>
<dbReference type="InterPro" id="IPR036156">
    <property type="entry name" value="Beta-gal/glucu_dom_sf"/>
</dbReference>
<dbReference type="PANTHER" id="PTHR46323:SF2">
    <property type="entry name" value="BETA-GALACTOSIDASE"/>
    <property type="match status" value="1"/>
</dbReference>
<evidence type="ECO:0000259" key="8">
    <source>
        <dbReference type="SMART" id="SM01038"/>
    </source>
</evidence>
<dbReference type="Proteomes" id="UP000292347">
    <property type="component" value="Unassembled WGS sequence"/>
</dbReference>
<accession>A0A4Q2IXG9</accession>
<dbReference type="GO" id="GO:0009341">
    <property type="term" value="C:beta-galactosidase complex"/>
    <property type="evidence" value="ECO:0007669"/>
    <property type="project" value="InterPro"/>
</dbReference>
<dbReference type="SUPFAM" id="SSF49785">
    <property type="entry name" value="Galactose-binding domain-like"/>
    <property type="match status" value="1"/>
</dbReference>
<evidence type="ECO:0000256" key="6">
    <source>
        <dbReference type="ARBA" id="ARBA00032230"/>
    </source>
</evidence>
<dbReference type="InterPro" id="IPR017853">
    <property type="entry name" value="GH"/>
</dbReference>
<dbReference type="Pfam" id="PF00703">
    <property type="entry name" value="Glyco_hydro_2"/>
    <property type="match status" value="1"/>
</dbReference>
<evidence type="ECO:0000256" key="3">
    <source>
        <dbReference type="ARBA" id="ARBA00012756"/>
    </source>
</evidence>
<evidence type="ECO:0000256" key="5">
    <source>
        <dbReference type="ARBA" id="ARBA00023295"/>
    </source>
</evidence>
<sequence>MTPARRRTALLATLAVAGLAAVPAHAGPAAATDIAPPEWEQPEVFQIGKEAAHATFRGYPTRAEALADTPEQSRYHRSLDGEWQFAFSLNPEARPKDFYRPEYDVSGWKTVKVPGILQALGYGQPLFSGAGYPFGANQPWVRHDMNEVGSYRREFEVGADWADRDVFLTIGAAGAAYYVWVNGERVGYSEDSKLPSEFNVTPHLRQGRNVVAIELYRYADGSYLEDQDFWRLSGIERSVTLYAAPKTRIRDFEARAGLTNNYRDGSLDLSVEVAGKKAPARVRATVLDGETALLTREVGVTGANRTARVQATLPGIRTWSAERPDLYTLVVELLDAKGQVIEATRQRIGFRTIEIVDNEVRVNGKRVMIRGVNRHEHDPHTFRVLSEESMRKDIELMKRANVNAVRNSHYPNDPRWYALTDEYGLYVMDEANIESHTYMAMGNSSPDRSKHQLGFKPEWAAAHLDRVQRMVERDKNHPSVVFWSLGNEAGIGPNFEAAGRWAKRRDPSRLLNYLGWGTLIWRHDPNNYVDVYAPMYDDIEKMVDYATSPEFTQPMIQCEYGHAMGNSLGNLQDYWDVIRAHKKLQGGFLWDWVDQSMLRKDKDGRDYWAQGFDYGPSPIGDDSTIGDGVIQADRTPDPEYYEVAKVYAPIAFEAVDARAGRFTLVNRHDHIGLEGFRFDWELLENGVAVARGDATARATPAGARTPMNIALPPRTKADAEYRVVLRAHAGPGAVPMVPEGTVMAWEQFALEGPASPLPAFAGTGVKPVARGGTLQLAAAGAVLEVDAKTGLLGRYAANGRELLNGGAPNFWRAPTDNDIGTGIPKTHAMWKLFSEKRTLTSARIEGDAIAVSYNIGAGAVRFETRYRMAEDGAVRVEARFVPLRDDLPDPLRIGLAYATPPALDQVQWYGRGPQETYSDRKTGGLIAVHAGTLAEQYHDYIRPQETGAKQDVRWVALSGKAGGVRVTGAQPLSVNALAFPYSDLEMKPVGEAHSSDIRVHGDGTLLIDAVQTGVGGDTGWNLDGRPHVKYRIPLEPRSFAFEIRPEASGN</sequence>
<keyword evidence="10" id="KW-1185">Reference proteome</keyword>
<dbReference type="InterPro" id="IPR006101">
    <property type="entry name" value="Glyco_hydro_2"/>
</dbReference>
<dbReference type="Pfam" id="PF02929">
    <property type="entry name" value="Bgal_small_N"/>
    <property type="match status" value="1"/>
</dbReference>
<dbReference type="Gene3D" id="2.60.40.10">
    <property type="entry name" value="Immunoglobulins"/>
    <property type="match status" value="2"/>
</dbReference>
<dbReference type="GO" id="GO:0005990">
    <property type="term" value="P:lactose catabolic process"/>
    <property type="evidence" value="ECO:0007669"/>
    <property type="project" value="TreeGrafter"/>
</dbReference>
<dbReference type="PROSITE" id="PS00608">
    <property type="entry name" value="GLYCOSYL_HYDROL_F2_2"/>
    <property type="match status" value="1"/>
</dbReference>
<comment type="caution">
    <text evidence="9">The sequence shown here is derived from an EMBL/GenBank/DDBJ whole genome shotgun (WGS) entry which is preliminary data.</text>
</comment>
<evidence type="ECO:0000256" key="4">
    <source>
        <dbReference type="ARBA" id="ARBA00022801"/>
    </source>
</evidence>
<dbReference type="RefSeq" id="WP_129341114.1">
    <property type="nucleotide sequence ID" value="NZ_JACIDD010000001.1"/>
</dbReference>
<dbReference type="Pfam" id="PF02837">
    <property type="entry name" value="Glyco_hydro_2_N"/>
    <property type="match status" value="1"/>
</dbReference>
<dbReference type="InterPro" id="IPR011013">
    <property type="entry name" value="Gal_mutarotase_sf_dom"/>
</dbReference>
<dbReference type="PRINTS" id="PR00132">
    <property type="entry name" value="GLHYDRLASE2"/>
</dbReference>
<dbReference type="Pfam" id="PF02836">
    <property type="entry name" value="Glyco_hydro_2_C"/>
    <property type="match status" value="1"/>
</dbReference>
<dbReference type="InterPro" id="IPR050347">
    <property type="entry name" value="Bact_Beta-galactosidase"/>
</dbReference>
<proteinExistence type="inferred from homology"/>
<dbReference type="InterPro" id="IPR023230">
    <property type="entry name" value="Glyco_hydro_2_CS"/>
</dbReference>
<dbReference type="InterPro" id="IPR014718">
    <property type="entry name" value="GH-type_carb-bd"/>
</dbReference>
<feature type="domain" description="Beta galactosidase small chain/" evidence="8">
    <location>
        <begin position="775"/>
        <end position="1044"/>
    </location>
</feature>
<dbReference type="SMART" id="SM01038">
    <property type="entry name" value="Bgal_small_N"/>
    <property type="match status" value="1"/>
</dbReference>
<dbReference type="EC" id="3.2.1.23" evidence="3 7"/>
<dbReference type="Gene3D" id="2.60.120.260">
    <property type="entry name" value="Galactose-binding domain-like"/>
    <property type="match status" value="1"/>
</dbReference>
<name>A0A4Q2IXG9_9SPHN</name>
<dbReference type="GO" id="GO:0030246">
    <property type="term" value="F:carbohydrate binding"/>
    <property type="evidence" value="ECO:0007669"/>
    <property type="project" value="InterPro"/>
</dbReference>
<dbReference type="InterPro" id="IPR023232">
    <property type="entry name" value="Glyco_hydro_2_AS"/>
</dbReference>
<dbReference type="SUPFAM" id="SSF49303">
    <property type="entry name" value="beta-Galactosidase/glucuronidase domain"/>
    <property type="match status" value="2"/>
</dbReference>
<dbReference type="SUPFAM" id="SSF74650">
    <property type="entry name" value="Galactose mutarotase-like"/>
    <property type="match status" value="1"/>
</dbReference>
<dbReference type="PANTHER" id="PTHR46323">
    <property type="entry name" value="BETA-GALACTOSIDASE"/>
    <property type="match status" value="1"/>
</dbReference>
<evidence type="ECO:0000256" key="1">
    <source>
        <dbReference type="ARBA" id="ARBA00001412"/>
    </source>
</evidence>
<keyword evidence="4 7" id="KW-0378">Hydrolase</keyword>
<dbReference type="PROSITE" id="PS51318">
    <property type="entry name" value="TAT"/>
    <property type="match status" value="1"/>
</dbReference>
<dbReference type="Gene3D" id="3.20.20.80">
    <property type="entry name" value="Glycosidases"/>
    <property type="match status" value="1"/>
</dbReference>
<dbReference type="GO" id="GO:0004565">
    <property type="term" value="F:beta-galactosidase activity"/>
    <property type="evidence" value="ECO:0007669"/>
    <property type="project" value="UniProtKB-EC"/>
</dbReference>
<dbReference type="InterPro" id="IPR006103">
    <property type="entry name" value="Glyco_hydro_2_cat"/>
</dbReference>
<organism evidence="9 10">
    <name type="scientific">Sphingomonas desiccabilis</name>
    <dbReference type="NCBI Taxonomy" id="429134"/>
    <lineage>
        <taxon>Bacteria</taxon>
        <taxon>Pseudomonadati</taxon>
        <taxon>Pseudomonadota</taxon>
        <taxon>Alphaproteobacteria</taxon>
        <taxon>Sphingomonadales</taxon>
        <taxon>Sphingomonadaceae</taxon>
        <taxon>Sphingomonas</taxon>
    </lineage>
</organism>
<gene>
    <name evidence="9" type="ORF">EO081_06915</name>
</gene>
<dbReference type="InterPro" id="IPR006102">
    <property type="entry name" value="Ig-like_GH2"/>
</dbReference>
<dbReference type="Pfam" id="PF16353">
    <property type="entry name" value="LacZ_4"/>
    <property type="match status" value="1"/>
</dbReference>
<protein>
    <recommendedName>
        <fullName evidence="3 7">Beta-galactosidase</fullName>
        <ecNumber evidence="3 7">3.2.1.23</ecNumber>
    </recommendedName>
    <alternativeName>
        <fullName evidence="6 7">Lactase</fullName>
    </alternativeName>
</protein>
<dbReference type="Gene3D" id="2.70.98.10">
    <property type="match status" value="1"/>
</dbReference>
<comment type="catalytic activity">
    <reaction evidence="1 7">
        <text>Hydrolysis of terminal non-reducing beta-D-galactose residues in beta-D-galactosides.</text>
        <dbReference type="EC" id="3.2.1.23"/>
    </reaction>
</comment>
<dbReference type="InterPro" id="IPR013783">
    <property type="entry name" value="Ig-like_fold"/>
</dbReference>
<reference evidence="9 10" key="1">
    <citation type="submission" date="2019-01" db="EMBL/GenBank/DDBJ databases">
        <title>Sphingomonas mucosissima sp. nov. and Sphingomonas desiccabilis sp. nov., from biological soil crusts in the Colorado Plateau, USA.</title>
        <authorList>
            <person name="Zhu D."/>
        </authorList>
    </citation>
    <scope>NUCLEOTIDE SEQUENCE [LARGE SCALE GENOMIC DNA]</scope>
    <source>
        <strain evidence="9 10">CP1D</strain>
    </source>
</reference>
<dbReference type="AlphaFoldDB" id="A0A4Q2IXG9"/>
<dbReference type="SUPFAM" id="SSF51445">
    <property type="entry name" value="(Trans)glycosidases"/>
    <property type="match status" value="1"/>
</dbReference>
<dbReference type="PROSITE" id="PS00719">
    <property type="entry name" value="GLYCOSYL_HYDROL_F2_1"/>
    <property type="match status" value="1"/>
</dbReference>
<evidence type="ECO:0000313" key="10">
    <source>
        <dbReference type="Proteomes" id="UP000292347"/>
    </source>
</evidence>
<dbReference type="OrthoDB" id="9758603at2"/>
<evidence type="ECO:0000256" key="7">
    <source>
        <dbReference type="RuleBase" id="RU361154"/>
    </source>
</evidence>